<comment type="caution">
    <text evidence="3">The sequence shown here is derived from an EMBL/GenBank/DDBJ whole genome shotgun (WGS) entry which is preliminary data.</text>
</comment>
<evidence type="ECO:0000256" key="1">
    <source>
        <dbReference type="SAM" id="MobiDB-lite"/>
    </source>
</evidence>
<name>A0AAV6WCV2_9LAMI</name>
<protein>
    <submittedName>
        <fullName evidence="3">Uncharacterized protein</fullName>
    </submittedName>
</protein>
<evidence type="ECO:0000313" key="4">
    <source>
        <dbReference type="Proteomes" id="UP000826271"/>
    </source>
</evidence>
<feature type="region of interest" description="Disordered" evidence="1">
    <location>
        <begin position="29"/>
        <end position="94"/>
    </location>
</feature>
<keyword evidence="2" id="KW-1133">Transmembrane helix</keyword>
<accession>A0AAV6WCV2</accession>
<proteinExistence type="predicted"/>
<feature type="compositionally biased region" description="Basic and acidic residues" evidence="1">
    <location>
        <begin position="61"/>
        <end position="78"/>
    </location>
</feature>
<dbReference type="AlphaFoldDB" id="A0AAV6WCV2"/>
<dbReference type="EMBL" id="WHWC01000017">
    <property type="protein sequence ID" value="KAG8365761.1"/>
    <property type="molecule type" value="Genomic_DNA"/>
</dbReference>
<feature type="transmembrane region" description="Helical" evidence="2">
    <location>
        <begin position="194"/>
        <end position="212"/>
    </location>
</feature>
<evidence type="ECO:0000256" key="2">
    <source>
        <dbReference type="SAM" id="Phobius"/>
    </source>
</evidence>
<keyword evidence="4" id="KW-1185">Reference proteome</keyword>
<gene>
    <name evidence="3" type="ORF">BUALT_Bualt17G0005500</name>
</gene>
<feature type="compositionally biased region" description="Polar residues" evidence="1">
    <location>
        <begin position="85"/>
        <end position="94"/>
    </location>
</feature>
<dbReference type="Proteomes" id="UP000826271">
    <property type="component" value="Unassembled WGS sequence"/>
</dbReference>
<organism evidence="3 4">
    <name type="scientific">Buddleja alternifolia</name>
    <dbReference type="NCBI Taxonomy" id="168488"/>
    <lineage>
        <taxon>Eukaryota</taxon>
        <taxon>Viridiplantae</taxon>
        <taxon>Streptophyta</taxon>
        <taxon>Embryophyta</taxon>
        <taxon>Tracheophyta</taxon>
        <taxon>Spermatophyta</taxon>
        <taxon>Magnoliopsida</taxon>
        <taxon>eudicotyledons</taxon>
        <taxon>Gunneridae</taxon>
        <taxon>Pentapetalae</taxon>
        <taxon>asterids</taxon>
        <taxon>lamiids</taxon>
        <taxon>Lamiales</taxon>
        <taxon>Scrophulariaceae</taxon>
        <taxon>Buddlejeae</taxon>
        <taxon>Buddleja</taxon>
    </lineage>
</organism>
<reference evidence="3" key="1">
    <citation type="submission" date="2019-10" db="EMBL/GenBank/DDBJ databases">
        <authorList>
            <person name="Zhang R."/>
            <person name="Pan Y."/>
            <person name="Wang J."/>
            <person name="Ma R."/>
            <person name="Yu S."/>
        </authorList>
    </citation>
    <scope>NUCLEOTIDE SEQUENCE</scope>
    <source>
        <strain evidence="3">LA-IB0</strain>
        <tissue evidence="3">Leaf</tissue>
    </source>
</reference>
<sequence length="213" mass="23892">MVQDKMSIAIMKEGQQVLGELPVEGNLQSANLEKHQLPAVSSSGQHKEQVDPSGAEYTMLENKEDSLDKSSESSVESKHVHHNMGSATDNAHNWTVKETSYSRMDENEQQKDGQSVFSYSLLSTFVSDFFAGQLPPYLQSNPIVPSHRDAQRPPFVNLDFHETASIPLVTRPTLPPSWFWEINLIPRISGILEIGMYWFFLAIVGVGFARGWN</sequence>
<keyword evidence="2" id="KW-0812">Transmembrane</keyword>
<keyword evidence="2" id="KW-0472">Membrane</keyword>
<evidence type="ECO:0000313" key="3">
    <source>
        <dbReference type="EMBL" id="KAG8365761.1"/>
    </source>
</evidence>